<evidence type="ECO:0000256" key="4">
    <source>
        <dbReference type="ARBA" id="ARBA00023128"/>
    </source>
</evidence>
<keyword evidence="9" id="KW-0520">NAD</keyword>
<dbReference type="PIRSF" id="PIRSF000185">
    <property type="entry name" value="Glu_DH"/>
    <property type="match status" value="1"/>
</dbReference>
<dbReference type="InterPro" id="IPR006095">
    <property type="entry name" value="Glu/Leu/Phe/Val/Trp_DH"/>
</dbReference>
<keyword evidence="4" id="KW-0496">Mitochondrion</keyword>
<evidence type="ECO:0000259" key="12">
    <source>
        <dbReference type="SMART" id="SM00839"/>
    </source>
</evidence>
<evidence type="ECO:0000256" key="11">
    <source>
        <dbReference type="RuleBase" id="RU004417"/>
    </source>
</evidence>
<feature type="domain" description="Glutamate/phenylalanine/leucine/valine/L-tryptophan dehydrogenase C-terminal" evidence="12">
    <location>
        <begin position="231"/>
        <end position="518"/>
    </location>
</feature>
<dbReference type="Pfam" id="PF02812">
    <property type="entry name" value="ELFV_dehydrog_N"/>
    <property type="match status" value="1"/>
</dbReference>
<evidence type="ECO:0000313" key="14">
    <source>
        <dbReference type="WBParaSite" id="TMUE_0000000449.1"/>
    </source>
</evidence>
<dbReference type="AlphaFoldDB" id="A0A5S6PZX9"/>
<dbReference type="InterPro" id="IPR006096">
    <property type="entry name" value="Glu/Leu/Phe/Val/Trp_DH_C"/>
</dbReference>
<dbReference type="GO" id="GO:0006538">
    <property type="term" value="P:L-glutamate catabolic process"/>
    <property type="evidence" value="ECO:0007669"/>
    <property type="project" value="TreeGrafter"/>
</dbReference>
<dbReference type="Gene3D" id="3.40.50.10860">
    <property type="entry name" value="Leucine Dehydrogenase, chain A, domain 1"/>
    <property type="match status" value="1"/>
</dbReference>
<dbReference type="SUPFAM" id="SSF53223">
    <property type="entry name" value="Aminoacid dehydrogenase-like, N-terminal domain"/>
    <property type="match status" value="1"/>
</dbReference>
<dbReference type="FunFam" id="3.40.50.720:FF:000100">
    <property type="entry name" value="Glutamate dehydrogenase 1, mitochondrial"/>
    <property type="match status" value="1"/>
</dbReference>
<feature type="binding site" evidence="9">
    <location>
        <position position="113"/>
    </location>
    <ligand>
        <name>substrate</name>
    </ligand>
</feature>
<feature type="binding site" evidence="9">
    <location>
        <position position="277"/>
    </location>
    <ligand>
        <name>NAD(+)</name>
        <dbReference type="ChEBI" id="CHEBI:57540"/>
    </ligand>
</feature>
<reference evidence="13" key="1">
    <citation type="submission" date="2013-11" db="EMBL/GenBank/DDBJ databases">
        <authorList>
            <person name="Aslett M."/>
        </authorList>
    </citation>
    <scope>NUCLEOTIDE SEQUENCE [LARGE SCALE GENOMIC DNA]</scope>
    <source>
        <strain evidence="13">Edinburgh</strain>
    </source>
</reference>
<evidence type="ECO:0000256" key="3">
    <source>
        <dbReference type="ARBA" id="ARBA00023002"/>
    </source>
</evidence>
<sequence>MAPWQLRAQSSAARVRVDMESPRPVLMPEMSYFEMTEHFIGKSTALIDLRLEKQHASGLLSEVDLKLRQGILKKVKRPDSVVQVSFPVTLDSGDVEVIDAWRCQHSRYLTPCKGGIRYAPDVSSDEVKALASLMTIKCAIVEVPFGGAKGGVRVDPKAHSVSELERITRRLAIEWSKMGFLGPGRDVPAPDMGTGEREMAWIANTYASTVGHLDKDAYACVTGKPLCLGGINGRQSATGRGVWNALNIFMNDSKLMQRIGLSTGLQGKTFIVQGFGNVGAYTAKFLAQSGAICIGIIEYDGAIYNPEGIDPNELLNYKQRNGTIVGFGKAKPVEAKDKLFCSPCDILIPAATERVINATNAQFIHAKVIAEAANGPITPIADEALRLRNVLILPDVYTNAGGVTVSYFEWLKNMSHISFGRMTTKHNFDAYQLMMDVISSVSTGSSSTSAFAKMTEHFLTQKKASEAGIVDAALAQTMETSAEEIMKSTSANHLGSDFRAGAYVCALDRILRHQEQIGIAF</sequence>
<dbReference type="PRINTS" id="PR00082">
    <property type="entry name" value="GLFDHDRGNASE"/>
</dbReference>
<evidence type="ECO:0000256" key="10">
    <source>
        <dbReference type="PIRSR" id="PIRSR000185-3"/>
    </source>
</evidence>
<dbReference type="WBParaSite" id="TMUE_0000000449.1">
    <property type="protein sequence ID" value="TMUE_0000000449.1"/>
    <property type="gene ID" value="WBGene00296389"/>
</dbReference>
<dbReference type="InterPro" id="IPR033922">
    <property type="entry name" value="NAD_bind_Glu_DH"/>
</dbReference>
<dbReference type="SMART" id="SM00839">
    <property type="entry name" value="ELFV_dehydrog"/>
    <property type="match status" value="1"/>
</dbReference>
<evidence type="ECO:0000256" key="9">
    <source>
        <dbReference type="PIRSR" id="PIRSR000185-2"/>
    </source>
</evidence>
<dbReference type="SUPFAM" id="SSF51735">
    <property type="entry name" value="NAD(P)-binding Rossmann-fold domains"/>
    <property type="match status" value="1"/>
</dbReference>
<dbReference type="PANTHER" id="PTHR11606:SF13">
    <property type="entry name" value="GLUTAMATE DEHYDROGENASE 1, MITOCHONDRIAL"/>
    <property type="match status" value="1"/>
</dbReference>
<feature type="binding site" evidence="9">
    <location>
        <position position="238"/>
    </location>
    <ligand>
        <name>NAD(+)</name>
        <dbReference type="ChEBI" id="CHEBI:57540"/>
    </ligand>
</feature>
<dbReference type="PANTHER" id="PTHR11606">
    <property type="entry name" value="GLUTAMATE DEHYDROGENASE"/>
    <property type="match status" value="1"/>
</dbReference>
<evidence type="ECO:0000256" key="7">
    <source>
        <dbReference type="PIRNR" id="PIRNR000185"/>
    </source>
</evidence>
<comment type="similarity">
    <text evidence="2 7 11">Belongs to the Glu/Leu/Phe/Val dehydrogenases family.</text>
</comment>
<organism evidence="13 14">
    <name type="scientific">Trichuris muris</name>
    <name type="common">Mouse whipworm</name>
    <dbReference type="NCBI Taxonomy" id="70415"/>
    <lineage>
        <taxon>Eukaryota</taxon>
        <taxon>Metazoa</taxon>
        <taxon>Ecdysozoa</taxon>
        <taxon>Nematoda</taxon>
        <taxon>Enoplea</taxon>
        <taxon>Dorylaimia</taxon>
        <taxon>Trichinellida</taxon>
        <taxon>Trichuridae</taxon>
        <taxon>Trichuris</taxon>
    </lineage>
</organism>
<dbReference type="InterPro" id="IPR006097">
    <property type="entry name" value="Glu/Leu/Phe/Val/Trp_DH_dimer"/>
</dbReference>
<dbReference type="InterPro" id="IPR046346">
    <property type="entry name" value="Aminoacid_DH-like_N_sf"/>
</dbReference>
<reference evidence="13" key="2">
    <citation type="submission" date="2014-03" db="EMBL/GenBank/DDBJ databases">
        <title>The whipworm genome and dual-species transcriptomics of an intimate host-pathogen interaction.</title>
        <authorList>
            <person name="Foth B.J."/>
            <person name="Tsai I.J."/>
            <person name="Reid A.J."/>
            <person name="Bancroft A.J."/>
            <person name="Nichol S."/>
            <person name="Tracey A."/>
            <person name="Holroyd N."/>
            <person name="Cotton J.A."/>
            <person name="Stanley E.J."/>
            <person name="Zarowiecki M."/>
            <person name="Liu J.Z."/>
            <person name="Huckvale T."/>
            <person name="Cooper P.J."/>
            <person name="Grencis R.K."/>
            <person name="Berriman M."/>
        </authorList>
    </citation>
    <scope>NUCLEOTIDE SEQUENCE [LARGE SCALE GENOMIC DNA]</scope>
    <source>
        <strain evidence="13">Edinburgh</strain>
    </source>
</reference>
<evidence type="ECO:0000256" key="8">
    <source>
        <dbReference type="PIRSR" id="PIRSR000185-1"/>
    </source>
</evidence>
<dbReference type="STRING" id="70415.A0A5S6PZX9"/>
<evidence type="ECO:0000256" key="2">
    <source>
        <dbReference type="ARBA" id="ARBA00006382"/>
    </source>
</evidence>
<feature type="binding site" evidence="9">
    <location>
        <position position="137"/>
    </location>
    <ligand>
        <name>substrate</name>
    </ligand>
</feature>
<name>A0A5S6PZX9_TRIMR</name>
<feature type="binding site" evidence="9">
    <location>
        <position position="406"/>
    </location>
    <ligand>
        <name>substrate</name>
    </ligand>
</feature>
<proteinExistence type="inferred from homology"/>
<dbReference type="WBParaSite" id="TMUE_3000014859.1">
    <property type="protein sequence ID" value="TMUE_3000014859.1"/>
    <property type="gene ID" value="WBGene00302364"/>
</dbReference>
<evidence type="ECO:0000313" key="15">
    <source>
        <dbReference type="WBParaSite" id="TMUE_3000014859.1"/>
    </source>
</evidence>
<evidence type="ECO:0000256" key="1">
    <source>
        <dbReference type="ARBA" id="ARBA00004173"/>
    </source>
</evidence>
<dbReference type="InterPro" id="IPR033524">
    <property type="entry name" value="Glu/Leu/Phe/Val_DH_AS"/>
</dbReference>
<dbReference type="CDD" id="cd01076">
    <property type="entry name" value="NAD_bind_1_Glu_DH"/>
    <property type="match status" value="1"/>
</dbReference>
<feature type="site" description="Important for catalysis" evidence="10">
    <location>
        <position position="191"/>
    </location>
</feature>
<accession>A0A5S6PZX9</accession>
<dbReference type="Pfam" id="PF00208">
    <property type="entry name" value="ELFV_dehydrog"/>
    <property type="match status" value="1"/>
</dbReference>
<dbReference type="PROSITE" id="PS00074">
    <property type="entry name" value="GLFV_DEHYDROGENASE"/>
    <property type="match status" value="1"/>
</dbReference>
<evidence type="ECO:0000256" key="5">
    <source>
        <dbReference type="ARBA" id="ARBA00047867"/>
    </source>
</evidence>
<comment type="subcellular location">
    <subcellularLocation>
        <location evidence="1">Mitochondrion</location>
    </subcellularLocation>
</comment>
<feature type="active site" description="Proton donor" evidence="8">
    <location>
        <position position="149"/>
    </location>
</feature>
<dbReference type="GO" id="GO:0005739">
    <property type="term" value="C:mitochondrion"/>
    <property type="evidence" value="ECO:0007669"/>
    <property type="project" value="UniProtKB-SubCell"/>
</dbReference>
<evidence type="ECO:0000313" key="13">
    <source>
        <dbReference type="Proteomes" id="UP000046395"/>
    </source>
</evidence>
<dbReference type="InterPro" id="IPR036291">
    <property type="entry name" value="NAD(P)-bd_dom_sf"/>
</dbReference>
<comment type="catalytic activity">
    <reaction evidence="6">
        <text>L-glutamate + NADP(+) + H2O = 2-oxoglutarate + NH4(+) + NADPH + H(+)</text>
        <dbReference type="Rhea" id="RHEA:11612"/>
        <dbReference type="ChEBI" id="CHEBI:15377"/>
        <dbReference type="ChEBI" id="CHEBI:15378"/>
        <dbReference type="ChEBI" id="CHEBI:16810"/>
        <dbReference type="ChEBI" id="CHEBI:28938"/>
        <dbReference type="ChEBI" id="CHEBI:29985"/>
        <dbReference type="ChEBI" id="CHEBI:57783"/>
        <dbReference type="ChEBI" id="CHEBI:58349"/>
        <dbReference type="EC" id="1.4.1.3"/>
    </reaction>
</comment>
<dbReference type="GO" id="GO:0000166">
    <property type="term" value="F:nucleotide binding"/>
    <property type="evidence" value="ECO:0007669"/>
    <property type="project" value="UniProtKB-KW"/>
</dbReference>
<keyword evidence="9" id="KW-0547">Nucleotide-binding</keyword>
<dbReference type="InterPro" id="IPR014362">
    <property type="entry name" value="Glu_DH"/>
</dbReference>
<dbReference type="Gene3D" id="3.40.50.720">
    <property type="entry name" value="NAD(P)-binding Rossmann-like Domain"/>
    <property type="match status" value="1"/>
</dbReference>
<keyword evidence="13" id="KW-1185">Reference proteome</keyword>
<protein>
    <recommendedName>
        <fullName evidence="7">Glutamate dehydrogenase</fullName>
    </recommendedName>
</protein>
<reference evidence="14 15" key="3">
    <citation type="submission" date="2019-12" db="UniProtKB">
        <authorList>
            <consortium name="WormBaseParasite"/>
        </authorList>
    </citation>
    <scope>IDENTIFICATION</scope>
</reference>
<dbReference type="Proteomes" id="UP000046395">
    <property type="component" value="Unassembled WGS sequence"/>
</dbReference>
<keyword evidence="3 7" id="KW-0560">Oxidoreductase</keyword>
<comment type="catalytic activity">
    <reaction evidence="5">
        <text>L-glutamate + NAD(+) + H2O = 2-oxoglutarate + NH4(+) + NADH + H(+)</text>
        <dbReference type="Rhea" id="RHEA:15133"/>
        <dbReference type="ChEBI" id="CHEBI:15377"/>
        <dbReference type="ChEBI" id="CHEBI:15378"/>
        <dbReference type="ChEBI" id="CHEBI:16810"/>
        <dbReference type="ChEBI" id="CHEBI:28938"/>
        <dbReference type="ChEBI" id="CHEBI:29985"/>
        <dbReference type="ChEBI" id="CHEBI:57540"/>
        <dbReference type="ChEBI" id="CHEBI:57945"/>
        <dbReference type="EC" id="1.4.1.3"/>
    </reaction>
</comment>
<evidence type="ECO:0000256" key="6">
    <source>
        <dbReference type="ARBA" id="ARBA00048577"/>
    </source>
</evidence>
<dbReference type="WBParaSite" id="TMUE_0000000449.2">
    <property type="protein sequence ID" value="TMUE_0000000449.2"/>
    <property type="gene ID" value="WBGene00296389"/>
</dbReference>
<dbReference type="GO" id="GO:0004352">
    <property type="term" value="F:glutamate dehydrogenase (NAD+) activity"/>
    <property type="evidence" value="ECO:0007669"/>
    <property type="project" value="TreeGrafter"/>
</dbReference>